<accession>A0A418NXB9</accession>
<dbReference type="EMBL" id="QXFL01000001">
    <property type="protein sequence ID" value="RIV89257.1"/>
    <property type="molecule type" value="Genomic_DNA"/>
</dbReference>
<feature type="transmembrane region" description="Helical" evidence="6">
    <location>
        <begin position="388"/>
        <end position="408"/>
    </location>
</feature>
<gene>
    <name evidence="7" type="ORF">D2V07_03200</name>
</gene>
<feature type="transmembrane region" description="Helical" evidence="6">
    <location>
        <begin position="115"/>
        <end position="136"/>
    </location>
</feature>
<evidence type="ECO:0000313" key="8">
    <source>
        <dbReference type="Proteomes" id="UP000286576"/>
    </source>
</evidence>
<comment type="caution">
    <text evidence="7">The sequence shown here is derived from an EMBL/GenBank/DDBJ whole genome shotgun (WGS) entry which is preliminary data.</text>
</comment>
<keyword evidence="2" id="KW-1003">Cell membrane</keyword>
<dbReference type="PANTHER" id="PTHR30250">
    <property type="entry name" value="PST FAMILY PREDICTED COLANIC ACID TRANSPORTER"/>
    <property type="match status" value="1"/>
</dbReference>
<keyword evidence="5 6" id="KW-0472">Membrane</keyword>
<evidence type="ECO:0000256" key="2">
    <source>
        <dbReference type="ARBA" id="ARBA00022475"/>
    </source>
</evidence>
<feature type="transmembrane region" description="Helical" evidence="6">
    <location>
        <begin position="364"/>
        <end position="382"/>
    </location>
</feature>
<dbReference type="OrthoDB" id="493991at2"/>
<dbReference type="GO" id="GO:0005886">
    <property type="term" value="C:plasma membrane"/>
    <property type="evidence" value="ECO:0007669"/>
    <property type="project" value="UniProtKB-SubCell"/>
</dbReference>
<dbReference type="AlphaFoldDB" id="A0A418NXB9"/>
<keyword evidence="8" id="KW-1185">Reference proteome</keyword>
<evidence type="ECO:0000256" key="4">
    <source>
        <dbReference type="ARBA" id="ARBA00022989"/>
    </source>
</evidence>
<organism evidence="7 8">
    <name type="scientific">Aurantiacibacter zhengii</name>
    <dbReference type="NCBI Taxonomy" id="2307003"/>
    <lineage>
        <taxon>Bacteria</taxon>
        <taxon>Pseudomonadati</taxon>
        <taxon>Pseudomonadota</taxon>
        <taxon>Alphaproteobacteria</taxon>
        <taxon>Sphingomonadales</taxon>
        <taxon>Erythrobacteraceae</taxon>
        <taxon>Aurantiacibacter</taxon>
    </lineage>
</organism>
<evidence type="ECO:0000256" key="3">
    <source>
        <dbReference type="ARBA" id="ARBA00022692"/>
    </source>
</evidence>
<proteinExistence type="predicted"/>
<name>A0A418NXB9_9SPHN</name>
<feature type="transmembrane region" description="Helical" evidence="6">
    <location>
        <begin position="45"/>
        <end position="65"/>
    </location>
</feature>
<dbReference type="PANTHER" id="PTHR30250:SF31">
    <property type="entry name" value="INNER MEMBRANE PROTEIN YGHQ"/>
    <property type="match status" value="1"/>
</dbReference>
<keyword evidence="3 6" id="KW-0812">Transmembrane</keyword>
<evidence type="ECO:0000313" key="7">
    <source>
        <dbReference type="EMBL" id="RIV89257.1"/>
    </source>
</evidence>
<evidence type="ECO:0000256" key="1">
    <source>
        <dbReference type="ARBA" id="ARBA00004651"/>
    </source>
</evidence>
<keyword evidence="4 6" id="KW-1133">Transmembrane helix</keyword>
<dbReference type="InterPro" id="IPR002797">
    <property type="entry name" value="Polysacc_synth"/>
</dbReference>
<reference evidence="7 8" key="1">
    <citation type="submission" date="2018-08" db="EMBL/GenBank/DDBJ databases">
        <title>Erythrobacter zhengii sp.nov., a bacterium isolated from deep-sea sediment.</title>
        <authorList>
            <person name="Fang C."/>
            <person name="Wu Y.-H."/>
            <person name="Sun C."/>
            <person name="Wang H."/>
            <person name="Cheng H."/>
            <person name="Meng F.-X."/>
            <person name="Wang C.-S."/>
            <person name="Xu X.-W."/>
        </authorList>
    </citation>
    <scope>NUCLEOTIDE SEQUENCE [LARGE SCALE GENOMIC DNA]</scope>
    <source>
        <strain evidence="7 8">V18</strain>
    </source>
</reference>
<comment type="subcellular location">
    <subcellularLocation>
        <location evidence="1">Cell membrane</location>
        <topology evidence="1">Multi-pass membrane protein</topology>
    </subcellularLocation>
</comment>
<feature type="transmembrane region" description="Helical" evidence="6">
    <location>
        <begin position="330"/>
        <end position="355"/>
    </location>
</feature>
<feature type="transmembrane region" description="Helical" evidence="6">
    <location>
        <begin position="77"/>
        <end position="103"/>
    </location>
</feature>
<feature type="transmembrane region" description="Helical" evidence="6">
    <location>
        <begin position="240"/>
        <end position="260"/>
    </location>
</feature>
<sequence>MMRRALQNTGWLMGARGINAVLSLVYLALATRALGLEGFGQFVIAFTFAQLVVGFTSFQTWQAVVRWGQTAEDRGTATGFALALDALTIVTGTVAAALILWLAGDWLPIAPDLRMPTFLFTLVSLLAIRSTPTGLLRVHDKYARAAAADSTTSVMRAAGAGVVAVFAPNITAFLVVWGIAEIATAAMYWWMAGQTERIDWRRFSLSRLPREAGAEQDGKAWSFVIGTSLSGMLTIASRQLLVLLVGAFGGAALAGIYRVAAQLGEGLLKLAQALLRAVYPELVRDPENARLLAAKMTRIAIVTGAVVIGFGLVAGEWIIIAIAGSAFLAAYWPMIILAAAAALELSGASLEALLLAHGRAITNFLLRGIPTAIGLLALPWLVDALGAAGAALVVLGTSVLTVTGLVFVSRRPRD</sequence>
<evidence type="ECO:0000256" key="5">
    <source>
        <dbReference type="ARBA" id="ARBA00023136"/>
    </source>
</evidence>
<feature type="transmembrane region" description="Helical" evidence="6">
    <location>
        <begin position="157"/>
        <end position="180"/>
    </location>
</feature>
<dbReference type="InterPro" id="IPR050833">
    <property type="entry name" value="Poly_Biosynth_Transport"/>
</dbReference>
<feature type="transmembrane region" description="Helical" evidence="6">
    <location>
        <begin position="299"/>
        <end position="324"/>
    </location>
</feature>
<protein>
    <submittedName>
        <fullName evidence="7">Lipopolysaccharide biosynthesis protein</fullName>
    </submittedName>
</protein>
<dbReference type="RefSeq" id="WP_119584600.1">
    <property type="nucleotide sequence ID" value="NZ_CAWODQ010000001.1"/>
</dbReference>
<dbReference type="Pfam" id="PF01943">
    <property type="entry name" value="Polysacc_synt"/>
    <property type="match status" value="1"/>
</dbReference>
<dbReference type="Proteomes" id="UP000286576">
    <property type="component" value="Unassembled WGS sequence"/>
</dbReference>
<evidence type="ECO:0000256" key="6">
    <source>
        <dbReference type="SAM" id="Phobius"/>
    </source>
</evidence>